<sequence>MGPADTTTGRLVFDGRCGFCTRCVDWLRLLDRHGRVDVQPYQAAGVPASVGATVEQCGEAVQWRGHDGVRRSGADAVNAVLSEITGTPLPSLLYRVTGGVQEWAYRWVADHRGAFPGTTPHCEAHPQDCAPAIG</sequence>
<organism evidence="1 2">
    <name type="scientific">Actinomycetospora lemnae</name>
    <dbReference type="NCBI Taxonomy" id="3019891"/>
    <lineage>
        <taxon>Bacteria</taxon>
        <taxon>Bacillati</taxon>
        <taxon>Actinomycetota</taxon>
        <taxon>Actinomycetes</taxon>
        <taxon>Pseudonocardiales</taxon>
        <taxon>Pseudonocardiaceae</taxon>
        <taxon>Actinomycetospora</taxon>
    </lineage>
</organism>
<keyword evidence="2" id="KW-1185">Reference proteome</keyword>
<gene>
    <name evidence="1" type="ORF">PGB27_12750</name>
</gene>
<name>A0ABT5STN5_9PSEU</name>
<protein>
    <submittedName>
        <fullName evidence="1">DUF393 domain-containing protein</fullName>
    </submittedName>
</protein>
<accession>A0ABT5STN5</accession>
<proteinExistence type="predicted"/>
<evidence type="ECO:0000313" key="1">
    <source>
        <dbReference type="EMBL" id="MDD7966209.1"/>
    </source>
</evidence>
<dbReference type="InterPro" id="IPR007263">
    <property type="entry name" value="DCC1-like"/>
</dbReference>
<dbReference type="RefSeq" id="WP_274200738.1">
    <property type="nucleotide sequence ID" value="NZ_JAQZAO010000005.1"/>
</dbReference>
<dbReference type="EMBL" id="JAQZAO010000005">
    <property type="protein sequence ID" value="MDD7966209.1"/>
    <property type="molecule type" value="Genomic_DNA"/>
</dbReference>
<dbReference type="Pfam" id="PF04134">
    <property type="entry name" value="DCC1-like"/>
    <property type="match status" value="1"/>
</dbReference>
<reference evidence="1 2" key="1">
    <citation type="submission" date="2023-02" db="EMBL/GenBank/DDBJ databases">
        <title>Genome sequencing required for Actinomycetospora new species description.</title>
        <authorList>
            <person name="Saimee Y."/>
            <person name="Duangmal K."/>
        </authorList>
    </citation>
    <scope>NUCLEOTIDE SEQUENCE [LARGE SCALE GENOMIC DNA]</scope>
    <source>
        <strain evidence="1 2">DW7H6</strain>
    </source>
</reference>
<evidence type="ECO:0000313" key="2">
    <source>
        <dbReference type="Proteomes" id="UP001300763"/>
    </source>
</evidence>
<comment type="caution">
    <text evidence="1">The sequence shown here is derived from an EMBL/GenBank/DDBJ whole genome shotgun (WGS) entry which is preliminary data.</text>
</comment>
<dbReference type="Proteomes" id="UP001300763">
    <property type="component" value="Unassembled WGS sequence"/>
</dbReference>